<dbReference type="CDD" id="cd04301">
    <property type="entry name" value="NAT_SF"/>
    <property type="match status" value="1"/>
</dbReference>
<name>A0A1B0C2T4_9MUSC</name>
<dbReference type="PANTHER" id="PTHR20905">
    <property type="entry name" value="N-ACETYLTRANSFERASE-RELATED"/>
    <property type="match status" value="1"/>
</dbReference>
<protein>
    <recommendedName>
        <fullName evidence="3">N-acetyltransferase domain-containing protein</fullName>
    </recommendedName>
</protein>
<dbReference type="InterPro" id="IPR016181">
    <property type="entry name" value="Acyl_CoA_acyltransferase"/>
</dbReference>
<sequence>MNNDKIGKLSFHATEINLPQNVNARKELRELCRLTAQDGVSLVAIEKCTDTLVGVSFNKIQFSSTESEEEPFFVKFRNKSTHTSQAQALMDFMITVDSEQDVFKKFDLTSVCELMFLAILPTWQKRGIGRALTAATIELTRHLSKGNEDVKSIENFPKPQAVTALFTSRYSQRIGQSLGFRLLNTVPYTKFHFNGEFEIVKITEDLYDAAVELFQNYFSQNENLGIALNLTGCQDTRALQEKFVRFLLKDNISFAARHIPSQQLAAMCVNKIENSSHTTETEPNSGIPKMEKIGEIIHHMTTSYDVYKEWQVNCIIELIFLSTRTEFSRRGLALHLTEFILDYGRKLKAEDSKEALELPAHVKGQRPEAITSVFTSRFSQRIGEKLGFVTLFREEYKKFSFEGETLAKKIDPQHKYIIFAAKRL</sequence>
<dbReference type="Gene3D" id="3.40.630.30">
    <property type="match status" value="2"/>
</dbReference>
<accession>A0A1B0C2T4</accession>
<dbReference type="AlphaFoldDB" id="A0A1B0C2T4"/>
<evidence type="ECO:0008006" key="3">
    <source>
        <dbReference type="Google" id="ProtNLM"/>
    </source>
</evidence>
<evidence type="ECO:0000313" key="2">
    <source>
        <dbReference type="Proteomes" id="UP000092460"/>
    </source>
</evidence>
<reference evidence="2" key="1">
    <citation type="submission" date="2015-01" db="EMBL/GenBank/DDBJ databases">
        <authorList>
            <person name="Aksoy S."/>
            <person name="Warren W."/>
            <person name="Wilson R.K."/>
        </authorList>
    </citation>
    <scope>NUCLEOTIDE SEQUENCE [LARGE SCALE GENOMIC DNA]</scope>
    <source>
        <strain evidence="2">IAEA</strain>
    </source>
</reference>
<keyword evidence="2" id="KW-1185">Reference proteome</keyword>
<dbReference type="EnsemblMetazoa" id="GPPI047615-RA">
    <property type="protein sequence ID" value="GPPI047615-PA"/>
    <property type="gene ID" value="GPPI047615"/>
</dbReference>
<dbReference type="EMBL" id="JXJN01024689">
    <property type="status" value="NOT_ANNOTATED_CDS"/>
    <property type="molecule type" value="Genomic_DNA"/>
</dbReference>
<dbReference type="EMBL" id="JXJN01024690">
    <property type="status" value="NOT_ANNOTATED_CDS"/>
    <property type="molecule type" value="Genomic_DNA"/>
</dbReference>
<dbReference type="VEuPathDB" id="VectorBase:GPPI047615"/>
<organism evidence="1 2">
    <name type="scientific">Glossina palpalis gambiensis</name>
    <dbReference type="NCBI Taxonomy" id="67801"/>
    <lineage>
        <taxon>Eukaryota</taxon>
        <taxon>Metazoa</taxon>
        <taxon>Ecdysozoa</taxon>
        <taxon>Arthropoda</taxon>
        <taxon>Hexapoda</taxon>
        <taxon>Insecta</taxon>
        <taxon>Pterygota</taxon>
        <taxon>Neoptera</taxon>
        <taxon>Endopterygota</taxon>
        <taxon>Diptera</taxon>
        <taxon>Brachycera</taxon>
        <taxon>Muscomorpha</taxon>
        <taxon>Hippoboscoidea</taxon>
        <taxon>Glossinidae</taxon>
        <taxon>Glossina</taxon>
    </lineage>
</organism>
<evidence type="ECO:0000313" key="1">
    <source>
        <dbReference type="EnsemblMetazoa" id="GPPI047615-PA"/>
    </source>
</evidence>
<dbReference type="GO" id="GO:0008080">
    <property type="term" value="F:N-acetyltransferase activity"/>
    <property type="evidence" value="ECO:0007669"/>
    <property type="project" value="TreeGrafter"/>
</dbReference>
<dbReference type="Proteomes" id="UP000092460">
    <property type="component" value="Unassembled WGS sequence"/>
</dbReference>
<reference evidence="1" key="2">
    <citation type="submission" date="2020-05" db="UniProtKB">
        <authorList>
            <consortium name="EnsemblMetazoa"/>
        </authorList>
    </citation>
    <scope>IDENTIFICATION</scope>
    <source>
        <strain evidence="1">IAEA</strain>
    </source>
</reference>
<dbReference type="SUPFAM" id="SSF55729">
    <property type="entry name" value="Acyl-CoA N-acyltransferases (Nat)"/>
    <property type="match status" value="2"/>
</dbReference>
<dbReference type="PANTHER" id="PTHR20905:SF28">
    <property type="entry name" value="GH28833P-RELATED"/>
    <property type="match status" value="1"/>
</dbReference>
<proteinExistence type="predicted"/>